<evidence type="ECO:0000313" key="2">
    <source>
        <dbReference type="Proteomes" id="UP000319771"/>
    </source>
</evidence>
<dbReference type="AlphaFoldDB" id="A0A538U5C7"/>
<reference evidence="1 2" key="1">
    <citation type="journal article" date="2019" name="Nat. Microbiol.">
        <title>Mediterranean grassland soil C-N compound turnover is dependent on rainfall and depth, and is mediated by genomically divergent microorganisms.</title>
        <authorList>
            <person name="Diamond S."/>
            <person name="Andeer P.F."/>
            <person name="Li Z."/>
            <person name="Crits-Christoph A."/>
            <person name="Burstein D."/>
            <person name="Anantharaman K."/>
            <person name="Lane K.R."/>
            <person name="Thomas B.C."/>
            <person name="Pan C."/>
            <person name="Northen T.R."/>
            <person name="Banfield J.F."/>
        </authorList>
    </citation>
    <scope>NUCLEOTIDE SEQUENCE [LARGE SCALE GENOMIC DNA]</scope>
    <source>
        <strain evidence="1">WS_11</strain>
    </source>
</reference>
<dbReference type="SUPFAM" id="SSF102114">
    <property type="entry name" value="Radical SAM enzymes"/>
    <property type="match status" value="1"/>
</dbReference>
<evidence type="ECO:0008006" key="3">
    <source>
        <dbReference type="Google" id="ProtNLM"/>
    </source>
</evidence>
<dbReference type="EMBL" id="VBPB01000196">
    <property type="protein sequence ID" value="TMQ70899.1"/>
    <property type="molecule type" value="Genomic_DNA"/>
</dbReference>
<dbReference type="PANTHER" id="PTHR13932:SF5">
    <property type="entry name" value="RADICAL S-ADENOSYL METHIONINE DOMAIN-CONTAINING PROTEIN 1, MITOCHONDRIAL"/>
    <property type="match status" value="1"/>
</dbReference>
<gene>
    <name evidence="1" type="ORF">E6K81_11445</name>
</gene>
<name>A0A538U5C7_UNCEI</name>
<protein>
    <recommendedName>
        <fullName evidence="3">HemN C-terminal domain-containing protein</fullName>
    </recommendedName>
</protein>
<dbReference type="InterPro" id="IPR034505">
    <property type="entry name" value="Coproporphyrinogen-III_oxidase"/>
</dbReference>
<dbReference type="PANTHER" id="PTHR13932">
    <property type="entry name" value="COPROPORPHYRINIGEN III OXIDASE"/>
    <property type="match status" value="1"/>
</dbReference>
<evidence type="ECO:0000313" key="1">
    <source>
        <dbReference type="EMBL" id="TMQ70899.1"/>
    </source>
</evidence>
<dbReference type="GO" id="GO:0006779">
    <property type="term" value="P:porphyrin-containing compound biosynthetic process"/>
    <property type="evidence" value="ECO:0007669"/>
    <property type="project" value="TreeGrafter"/>
</dbReference>
<sequence length="248" mass="26788">MFGFPGHTPARFAATVERALALDPEHLSAYCFIPEAGTPLGDDVLRGRTTVPDADEQADLYATLGDRLAAAGFSPYETSNFCRPGAEARHNLVYWLRRDYLGLGPSAHGLWRGMRTGNHYRLDHWAHALESGRACDTAEPESARTRADEIVMLGLRLATGLDAGDHAQARWAEVTARYGRAFQAGLATGRLEATEGGVRIPPGHRFLADDVIAWLMAAADRPAARREADRGAHAGAPAFDRLATASVT</sequence>
<dbReference type="InterPro" id="IPR058240">
    <property type="entry name" value="rSAM_sf"/>
</dbReference>
<proteinExistence type="predicted"/>
<dbReference type="GO" id="GO:0051539">
    <property type="term" value="F:4 iron, 4 sulfur cluster binding"/>
    <property type="evidence" value="ECO:0007669"/>
    <property type="project" value="TreeGrafter"/>
</dbReference>
<organism evidence="1 2">
    <name type="scientific">Eiseniibacteriota bacterium</name>
    <dbReference type="NCBI Taxonomy" id="2212470"/>
    <lineage>
        <taxon>Bacteria</taxon>
        <taxon>Candidatus Eiseniibacteriota</taxon>
    </lineage>
</organism>
<accession>A0A538U5C7</accession>
<comment type="caution">
    <text evidence="1">The sequence shown here is derived from an EMBL/GenBank/DDBJ whole genome shotgun (WGS) entry which is preliminary data.</text>
</comment>
<dbReference type="GO" id="GO:0005737">
    <property type="term" value="C:cytoplasm"/>
    <property type="evidence" value="ECO:0007669"/>
    <property type="project" value="TreeGrafter"/>
</dbReference>
<dbReference type="Proteomes" id="UP000319771">
    <property type="component" value="Unassembled WGS sequence"/>
</dbReference>